<reference evidence="6 7" key="1">
    <citation type="journal article" date="2015" name="Genome Announc.">
        <title>Expanding the biotechnology potential of lactobacilli through comparative genomics of 213 strains and associated genera.</title>
        <authorList>
            <person name="Sun Z."/>
            <person name="Harris H.M."/>
            <person name="McCann A."/>
            <person name="Guo C."/>
            <person name="Argimon S."/>
            <person name="Zhang W."/>
            <person name="Yang X."/>
            <person name="Jeffery I.B."/>
            <person name="Cooney J.C."/>
            <person name="Kagawa T.F."/>
            <person name="Liu W."/>
            <person name="Song Y."/>
            <person name="Salvetti E."/>
            <person name="Wrobel A."/>
            <person name="Rasinkangas P."/>
            <person name="Parkhill J."/>
            <person name="Rea M.C."/>
            <person name="O'Sullivan O."/>
            <person name="Ritari J."/>
            <person name="Douillard F.P."/>
            <person name="Paul Ross R."/>
            <person name="Yang R."/>
            <person name="Briner A.E."/>
            <person name="Felis G.E."/>
            <person name="de Vos W.M."/>
            <person name="Barrangou R."/>
            <person name="Klaenhammer T.R."/>
            <person name="Caufield P.W."/>
            <person name="Cui Y."/>
            <person name="Zhang H."/>
            <person name="O'Toole P.W."/>
        </authorList>
    </citation>
    <scope>NUCLEOTIDE SEQUENCE [LARGE SCALE GENOMIC DNA]</scope>
    <source>
        <strain evidence="6 7">DSM 20505</strain>
    </source>
</reference>
<dbReference type="SUPFAM" id="SSF52540">
    <property type="entry name" value="P-loop containing nucleoside triphosphate hydrolases"/>
    <property type="match status" value="1"/>
</dbReference>
<evidence type="ECO:0000256" key="1">
    <source>
        <dbReference type="ARBA" id="ARBA00005417"/>
    </source>
</evidence>
<sequence length="238" mass="26796">MSEPILAVDHLQFGFHDRQLFQNVNFELQPGSMTSVIGPNGVGKTTLIRLLMNQLQPTAGSINWRQDPAVQVGYVPQFRNLDDEYPLSIRSFVQLSQLGSLTPWHKAAEKKKLDAVLAATHLTQLQHRQLGMASGGEKQKAYLAQALIDDPNFLILDESTASLDVNIKVELMDLVKELNQTMNLTVFFVTHDLQLAKRYTDQFLLLDNKVGFLQPIANMEPNQMPEELRGVVETPEED</sequence>
<keyword evidence="7" id="KW-1185">Reference proteome</keyword>
<dbReference type="EMBL" id="AYYO01000040">
    <property type="protein sequence ID" value="KRM54938.1"/>
    <property type="molecule type" value="Genomic_DNA"/>
</dbReference>
<dbReference type="Proteomes" id="UP000051679">
    <property type="component" value="Unassembled WGS sequence"/>
</dbReference>
<dbReference type="AlphaFoldDB" id="A0A0R1ZKM4"/>
<dbReference type="InterPro" id="IPR027417">
    <property type="entry name" value="P-loop_NTPase"/>
</dbReference>
<dbReference type="OrthoDB" id="9806726at2"/>
<evidence type="ECO:0000313" key="7">
    <source>
        <dbReference type="Proteomes" id="UP000051679"/>
    </source>
</evidence>
<evidence type="ECO:0000256" key="4">
    <source>
        <dbReference type="ARBA" id="ARBA00022840"/>
    </source>
</evidence>
<dbReference type="SMART" id="SM00382">
    <property type="entry name" value="AAA"/>
    <property type="match status" value="1"/>
</dbReference>
<accession>A0A0R1ZKM4</accession>
<dbReference type="RefSeq" id="WP_056975986.1">
    <property type="nucleotide sequence ID" value="NZ_AYYO01000040.1"/>
</dbReference>
<feature type="domain" description="ABC transporter" evidence="5">
    <location>
        <begin position="6"/>
        <end position="233"/>
    </location>
</feature>
<dbReference type="Pfam" id="PF00005">
    <property type="entry name" value="ABC_tran"/>
    <property type="match status" value="1"/>
</dbReference>
<dbReference type="PANTHER" id="PTHR42734">
    <property type="entry name" value="METAL TRANSPORT SYSTEM ATP-BINDING PROTEIN TM_0124-RELATED"/>
    <property type="match status" value="1"/>
</dbReference>
<proteinExistence type="inferred from homology"/>
<comment type="similarity">
    <text evidence="1">Belongs to the ABC transporter superfamily.</text>
</comment>
<evidence type="ECO:0000259" key="5">
    <source>
        <dbReference type="PROSITE" id="PS50893"/>
    </source>
</evidence>
<dbReference type="GO" id="GO:0016887">
    <property type="term" value="F:ATP hydrolysis activity"/>
    <property type="evidence" value="ECO:0007669"/>
    <property type="project" value="InterPro"/>
</dbReference>
<keyword evidence="3" id="KW-0547">Nucleotide-binding</keyword>
<dbReference type="GO" id="GO:0005524">
    <property type="term" value="F:ATP binding"/>
    <property type="evidence" value="ECO:0007669"/>
    <property type="project" value="UniProtKB-KW"/>
</dbReference>
<dbReference type="STRING" id="1291052.FC18_GL001840"/>
<evidence type="ECO:0000256" key="2">
    <source>
        <dbReference type="ARBA" id="ARBA00022448"/>
    </source>
</evidence>
<keyword evidence="2" id="KW-0813">Transport</keyword>
<dbReference type="PROSITE" id="PS50893">
    <property type="entry name" value="ABC_TRANSPORTER_2"/>
    <property type="match status" value="1"/>
</dbReference>
<dbReference type="PATRIC" id="fig|1291052.5.peg.1900"/>
<evidence type="ECO:0000256" key="3">
    <source>
        <dbReference type="ARBA" id="ARBA00022741"/>
    </source>
</evidence>
<dbReference type="InterPro" id="IPR003593">
    <property type="entry name" value="AAA+_ATPase"/>
</dbReference>
<keyword evidence="4" id="KW-0067">ATP-binding</keyword>
<dbReference type="InterPro" id="IPR050153">
    <property type="entry name" value="Metal_Ion_Import_ABC"/>
</dbReference>
<protein>
    <submittedName>
        <fullName evidence="6">ABC-type Mn Zn transport system, ATPase component</fullName>
    </submittedName>
</protein>
<organism evidence="6 7">
    <name type="scientific">Lacticaseibacillus sharpeae JCM 1186 = DSM 20505</name>
    <dbReference type="NCBI Taxonomy" id="1291052"/>
    <lineage>
        <taxon>Bacteria</taxon>
        <taxon>Bacillati</taxon>
        <taxon>Bacillota</taxon>
        <taxon>Bacilli</taxon>
        <taxon>Lactobacillales</taxon>
        <taxon>Lactobacillaceae</taxon>
        <taxon>Lacticaseibacillus</taxon>
    </lineage>
</organism>
<dbReference type="PANTHER" id="PTHR42734:SF17">
    <property type="entry name" value="METAL TRANSPORT SYSTEM ATP-BINDING PROTEIN TM_0124-RELATED"/>
    <property type="match status" value="1"/>
</dbReference>
<name>A0A0R1ZKM4_9LACO</name>
<comment type="caution">
    <text evidence="6">The sequence shown here is derived from an EMBL/GenBank/DDBJ whole genome shotgun (WGS) entry which is preliminary data.</text>
</comment>
<dbReference type="InterPro" id="IPR003439">
    <property type="entry name" value="ABC_transporter-like_ATP-bd"/>
</dbReference>
<dbReference type="Gene3D" id="3.40.50.300">
    <property type="entry name" value="P-loop containing nucleotide triphosphate hydrolases"/>
    <property type="match status" value="1"/>
</dbReference>
<gene>
    <name evidence="6" type="ORF">FC18_GL001840</name>
</gene>
<evidence type="ECO:0000313" key="6">
    <source>
        <dbReference type="EMBL" id="KRM54938.1"/>
    </source>
</evidence>